<proteinExistence type="predicted"/>
<sequence length="401" mass="44689">MSRLEKVKGETVSKAILFLTAEPPWPLDQGDKIRNYHLLRSLAKRHRVTLVTFVSDREVGQWLPSLEPLCRSIQMVKLNRKTMILNVLQLPHLPVTVAARASRRMSFLLQNLTRQEKFDLVMACQLKMAGYLNCCSIPQKVLDLTDVSSVYRARLNQVVKGWPKIFSLLELVRLSYWEPVYARAADLVLLASPADAGVLQQQIKIPVRVIPNGVDTEYFRPLADVSKPALLFFGHLRYPPNADGIVYFCHNILPEIKKAVPDVRLDIAGKEPPPEVKALVADEAVNLLGYVPDLRPHLARTAVVICPVRAGAGTRLKILESLASGRPVVSTSVGCEGLLVEPGRHLEVADDPGAFARKVIDLLTNPAKRVSLAHNGRLLVESRYSWEAIGEQLNTVMEDVF</sequence>
<dbReference type="Gene3D" id="3.40.50.2000">
    <property type="entry name" value="Glycogen Phosphorylase B"/>
    <property type="match status" value="2"/>
</dbReference>
<dbReference type="EMBL" id="WHYR01000007">
    <property type="protein sequence ID" value="MQL51387.1"/>
    <property type="molecule type" value="Genomic_DNA"/>
</dbReference>
<dbReference type="Pfam" id="PF13439">
    <property type="entry name" value="Glyco_transf_4"/>
    <property type="match status" value="1"/>
</dbReference>
<name>A0A6N7IP80_9FIRM</name>
<keyword evidence="2" id="KW-0808">Transferase</keyword>
<dbReference type="GO" id="GO:0016757">
    <property type="term" value="F:glycosyltransferase activity"/>
    <property type="evidence" value="ECO:0007669"/>
    <property type="project" value="TreeGrafter"/>
</dbReference>
<organism evidence="2 3">
    <name type="scientific">Desulfofundulus thermobenzoicus</name>
    <dbReference type="NCBI Taxonomy" id="29376"/>
    <lineage>
        <taxon>Bacteria</taxon>
        <taxon>Bacillati</taxon>
        <taxon>Bacillota</taxon>
        <taxon>Clostridia</taxon>
        <taxon>Eubacteriales</taxon>
        <taxon>Peptococcaceae</taxon>
        <taxon>Desulfofundulus</taxon>
    </lineage>
</organism>
<dbReference type="Pfam" id="PF13692">
    <property type="entry name" value="Glyco_trans_1_4"/>
    <property type="match status" value="1"/>
</dbReference>
<dbReference type="InterPro" id="IPR028098">
    <property type="entry name" value="Glyco_trans_4-like_N"/>
</dbReference>
<accession>A0A6N7IP80</accession>
<dbReference type="PANTHER" id="PTHR12526:SF600">
    <property type="entry name" value="GLYCOSYL TRANSFERASE GROUP 1"/>
    <property type="match status" value="1"/>
</dbReference>
<keyword evidence="3" id="KW-1185">Reference proteome</keyword>
<dbReference type="PANTHER" id="PTHR12526">
    <property type="entry name" value="GLYCOSYLTRANSFERASE"/>
    <property type="match status" value="1"/>
</dbReference>
<feature type="domain" description="Glycosyltransferase subfamily 4-like N-terminal" evidence="1">
    <location>
        <begin position="36"/>
        <end position="217"/>
    </location>
</feature>
<dbReference type="Proteomes" id="UP000441717">
    <property type="component" value="Unassembled WGS sequence"/>
</dbReference>
<dbReference type="OrthoDB" id="9811902at2"/>
<reference evidence="2 3" key="1">
    <citation type="submission" date="2019-10" db="EMBL/GenBank/DDBJ databases">
        <title>Comparative genomics of sulfur disproportionating microorganisms.</title>
        <authorList>
            <person name="Ward L.M."/>
            <person name="Bertran E."/>
            <person name="Johnston D."/>
        </authorList>
    </citation>
    <scope>NUCLEOTIDE SEQUENCE [LARGE SCALE GENOMIC DNA]</scope>
    <source>
        <strain evidence="2 3">DSM 14055</strain>
    </source>
</reference>
<evidence type="ECO:0000259" key="1">
    <source>
        <dbReference type="Pfam" id="PF13439"/>
    </source>
</evidence>
<gene>
    <name evidence="2" type="ORF">GFC01_03735</name>
</gene>
<evidence type="ECO:0000313" key="2">
    <source>
        <dbReference type="EMBL" id="MQL51387.1"/>
    </source>
</evidence>
<protein>
    <submittedName>
        <fullName evidence="2">Glycosyltransferase</fullName>
    </submittedName>
</protein>
<comment type="caution">
    <text evidence="2">The sequence shown here is derived from an EMBL/GenBank/DDBJ whole genome shotgun (WGS) entry which is preliminary data.</text>
</comment>
<dbReference type="CDD" id="cd03801">
    <property type="entry name" value="GT4_PimA-like"/>
    <property type="match status" value="1"/>
</dbReference>
<dbReference type="SUPFAM" id="SSF53756">
    <property type="entry name" value="UDP-Glycosyltransferase/glycogen phosphorylase"/>
    <property type="match status" value="1"/>
</dbReference>
<dbReference type="AlphaFoldDB" id="A0A6N7IP80"/>
<evidence type="ECO:0000313" key="3">
    <source>
        <dbReference type="Proteomes" id="UP000441717"/>
    </source>
</evidence>